<dbReference type="PANTHER" id="PTHR10605:SF56">
    <property type="entry name" value="BIFUNCTIONAL HEPARAN SULFATE N-DEACETYLASE_N-SULFOTRANSFERASE"/>
    <property type="match status" value="1"/>
</dbReference>
<keyword evidence="5" id="KW-1185">Reference proteome</keyword>
<dbReference type="Pfam" id="PF00685">
    <property type="entry name" value="Sulfotransfer_1"/>
    <property type="match status" value="1"/>
</dbReference>
<dbReference type="InterPro" id="IPR037359">
    <property type="entry name" value="NST/OST"/>
</dbReference>
<evidence type="ECO:0000256" key="1">
    <source>
        <dbReference type="ARBA" id="ARBA00022679"/>
    </source>
</evidence>
<dbReference type="GO" id="GO:0008146">
    <property type="term" value="F:sulfotransferase activity"/>
    <property type="evidence" value="ECO:0007669"/>
    <property type="project" value="InterPro"/>
</dbReference>
<evidence type="ECO:0000313" key="5">
    <source>
        <dbReference type="Proteomes" id="UP000642920"/>
    </source>
</evidence>
<dbReference type="InterPro" id="IPR027417">
    <property type="entry name" value="P-loop_NTPase"/>
</dbReference>
<proteinExistence type="predicted"/>
<reference evidence="4" key="1">
    <citation type="submission" date="2021-01" db="EMBL/GenBank/DDBJ databases">
        <title>Marivirga sp. nov., isolated from intertidal surface sediments.</title>
        <authorList>
            <person name="Zhang M."/>
        </authorList>
    </citation>
    <scope>NUCLEOTIDE SEQUENCE</scope>
    <source>
        <strain evidence="4">SM1354</strain>
    </source>
</reference>
<gene>
    <name evidence="4" type="ORF">JKP34_16245</name>
</gene>
<dbReference type="AlphaFoldDB" id="A0A937DKD2"/>
<dbReference type="EMBL" id="JAERQG010000004">
    <property type="protein sequence ID" value="MBL0766820.1"/>
    <property type="molecule type" value="Genomic_DNA"/>
</dbReference>
<name>A0A937DKD2_9BACT</name>
<evidence type="ECO:0000259" key="3">
    <source>
        <dbReference type="Pfam" id="PF00685"/>
    </source>
</evidence>
<evidence type="ECO:0000256" key="2">
    <source>
        <dbReference type="ARBA" id="ARBA00023180"/>
    </source>
</evidence>
<dbReference type="InterPro" id="IPR000863">
    <property type="entry name" value="Sulfotransferase_dom"/>
</dbReference>
<comment type="caution">
    <text evidence="4">The sequence shown here is derived from an EMBL/GenBank/DDBJ whole genome shotgun (WGS) entry which is preliminary data.</text>
</comment>
<dbReference type="RefSeq" id="WP_201923767.1">
    <property type="nucleotide sequence ID" value="NZ_JAERQG010000004.1"/>
</dbReference>
<accession>A0A937DKD2</accession>
<keyword evidence="2" id="KW-0325">Glycoprotein</keyword>
<sequence>MLQEKTLNSQLIPDFLIIGAGKSGTTSLDNYLKQHPDLYICAKKEPNFFGYELNSPEDFAGSPEINHYNNSVTNIDDYLKLFEPANEGQLKGETSNTYMYHDKAAERIKHYNPEMKMLAVLRQPAERLYSRYLHLAREDRLPTPNFEDCLDKETIWWERNDLVKEGFYGKHLSKFYNLFRADQIKVILYDEMRANPDQVLKSIFQFIGVSDHVEVDFSVEYNKSGFIKNKKVDALIGQNSRPKEFIKKIVPKSLFEKFKNQQFVQKRLNDARAKNLARPKLSQELKSQITENIYKDDILKLSQLINKDLTHWL</sequence>
<feature type="domain" description="Sulfotransferase" evidence="3">
    <location>
        <begin position="13"/>
        <end position="230"/>
    </location>
</feature>
<evidence type="ECO:0000313" key="4">
    <source>
        <dbReference type="EMBL" id="MBL0766820.1"/>
    </source>
</evidence>
<keyword evidence="1" id="KW-0808">Transferase</keyword>
<organism evidence="4 5">
    <name type="scientific">Marivirga atlantica</name>
    <dbReference type="NCBI Taxonomy" id="1548457"/>
    <lineage>
        <taxon>Bacteria</taxon>
        <taxon>Pseudomonadati</taxon>
        <taxon>Bacteroidota</taxon>
        <taxon>Cytophagia</taxon>
        <taxon>Cytophagales</taxon>
        <taxon>Marivirgaceae</taxon>
        <taxon>Marivirga</taxon>
    </lineage>
</organism>
<dbReference type="PANTHER" id="PTHR10605">
    <property type="entry name" value="HEPARAN SULFATE SULFOTRANSFERASE"/>
    <property type="match status" value="1"/>
</dbReference>
<dbReference type="Gene3D" id="3.40.50.300">
    <property type="entry name" value="P-loop containing nucleotide triphosphate hydrolases"/>
    <property type="match status" value="1"/>
</dbReference>
<dbReference type="SUPFAM" id="SSF52540">
    <property type="entry name" value="P-loop containing nucleoside triphosphate hydrolases"/>
    <property type="match status" value="1"/>
</dbReference>
<protein>
    <submittedName>
        <fullName evidence="4">Sulfotransferase domain-containing protein</fullName>
    </submittedName>
</protein>
<dbReference type="Proteomes" id="UP000642920">
    <property type="component" value="Unassembled WGS sequence"/>
</dbReference>